<reference evidence="4 5" key="1">
    <citation type="submission" date="2016-11" db="EMBL/GenBank/DDBJ databases">
        <title>Study of marine rhodopsin-containing bacteria.</title>
        <authorList>
            <person name="Yoshizawa S."/>
            <person name="Kumagai Y."/>
            <person name="Kogure K."/>
        </authorList>
    </citation>
    <scope>NUCLEOTIDE SEQUENCE [LARGE SCALE GENOMIC DNA]</scope>
    <source>
        <strain evidence="4 5">SAORIC-28</strain>
    </source>
</reference>
<feature type="coiled-coil region" evidence="3">
    <location>
        <begin position="7"/>
        <end position="34"/>
    </location>
</feature>
<comment type="similarity">
    <text evidence="2">Belongs to the YbaB/EbfC family.</text>
</comment>
<dbReference type="InterPro" id="IPR004401">
    <property type="entry name" value="YbaB/EbfC"/>
</dbReference>
<evidence type="ECO:0000313" key="5">
    <source>
        <dbReference type="Proteomes" id="UP000216339"/>
    </source>
</evidence>
<dbReference type="OrthoDB" id="9808738at2"/>
<keyword evidence="3" id="KW-0175">Coiled coil</keyword>
<evidence type="ECO:0000256" key="1">
    <source>
        <dbReference type="ARBA" id="ARBA00023125"/>
    </source>
</evidence>
<keyword evidence="5" id="KW-1185">Reference proteome</keyword>
<gene>
    <name evidence="4" type="ORF">BSZ37_20025</name>
</gene>
<proteinExistence type="inferred from homology"/>
<dbReference type="GO" id="GO:0005829">
    <property type="term" value="C:cytosol"/>
    <property type="evidence" value="ECO:0007669"/>
    <property type="project" value="TreeGrafter"/>
</dbReference>
<dbReference type="Pfam" id="PF02575">
    <property type="entry name" value="YbaB_DNA_bd"/>
    <property type="match status" value="1"/>
</dbReference>
<dbReference type="AlphaFoldDB" id="A0A271J7D1"/>
<organism evidence="4 5">
    <name type="scientific">Rubrivirga marina</name>
    <dbReference type="NCBI Taxonomy" id="1196024"/>
    <lineage>
        <taxon>Bacteria</taxon>
        <taxon>Pseudomonadati</taxon>
        <taxon>Rhodothermota</taxon>
        <taxon>Rhodothermia</taxon>
        <taxon>Rhodothermales</taxon>
        <taxon>Rubricoccaceae</taxon>
        <taxon>Rubrivirga</taxon>
    </lineage>
</organism>
<comment type="caution">
    <text evidence="4">The sequence shown here is derived from an EMBL/GenBank/DDBJ whole genome shotgun (WGS) entry which is preliminary data.</text>
</comment>
<sequence length="117" mass="12194">MDGQPNMADLFGKMADMQQRMADIQAKLAEERVTAEAGGGMVAVTADGTGRVVSIKIEPDAVDPDDLELLEDLVVAGVNKAIEEAEAVKAQKLQEATSSMLPPGLDLGNLGGGLPKF</sequence>
<dbReference type="Gene3D" id="3.30.1310.10">
    <property type="entry name" value="Nucleoid-associated protein YbaB-like domain"/>
    <property type="match status" value="1"/>
</dbReference>
<dbReference type="Proteomes" id="UP000216339">
    <property type="component" value="Unassembled WGS sequence"/>
</dbReference>
<comment type="subunit">
    <text evidence="2">Homodimer.</text>
</comment>
<dbReference type="EMBL" id="MQWD01000001">
    <property type="protein sequence ID" value="PAP78549.1"/>
    <property type="molecule type" value="Genomic_DNA"/>
</dbReference>
<dbReference type="PANTHER" id="PTHR33449">
    <property type="entry name" value="NUCLEOID-ASSOCIATED PROTEIN YBAB"/>
    <property type="match status" value="1"/>
</dbReference>
<dbReference type="HAMAP" id="MF_00274">
    <property type="entry name" value="DNA_YbaB_EbfC"/>
    <property type="match status" value="1"/>
</dbReference>
<dbReference type="GO" id="GO:0003677">
    <property type="term" value="F:DNA binding"/>
    <property type="evidence" value="ECO:0007669"/>
    <property type="project" value="UniProtKB-UniRule"/>
</dbReference>
<evidence type="ECO:0000313" key="4">
    <source>
        <dbReference type="EMBL" id="PAP78549.1"/>
    </source>
</evidence>
<evidence type="ECO:0000256" key="3">
    <source>
        <dbReference type="SAM" id="Coils"/>
    </source>
</evidence>
<dbReference type="PANTHER" id="PTHR33449:SF1">
    <property type="entry name" value="NUCLEOID-ASSOCIATED PROTEIN YBAB"/>
    <property type="match status" value="1"/>
</dbReference>
<dbReference type="NCBIfam" id="TIGR00103">
    <property type="entry name" value="DNA_YbaB_EbfC"/>
    <property type="match status" value="1"/>
</dbReference>
<dbReference type="GO" id="GO:0043590">
    <property type="term" value="C:bacterial nucleoid"/>
    <property type="evidence" value="ECO:0007669"/>
    <property type="project" value="UniProtKB-UniRule"/>
</dbReference>
<comment type="subcellular location">
    <subcellularLocation>
        <location evidence="2">Cytoplasm</location>
        <location evidence="2">Nucleoid</location>
    </subcellularLocation>
</comment>
<dbReference type="InterPro" id="IPR036894">
    <property type="entry name" value="YbaB-like_sf"/>
</dbReference>
<accession>A0A271J7D1</accession>
<keyword evidence="2" id="KW-0963">Cytoplasm</keyword>
<keyword evidence="1 2" id="KW-0238">DNA-binding</keyword>
<name>A0A271J7D1_9BACT</name>
<dbReference type="PIRSF" id="PIRSF004555">
    <property type="entry name" value="UCP004555"/>
    <property type="match status" value="1"/>
</dbReference>
<protein>
    <recommendedName>
        <fullName evidence="2">Nucleoid-associated protein BSZ37_20025</fullName>
    </recommendedName>
</protein>
<dbReference type="SUPFAM" id="SSF82607">
    <property type="entry name" value="YbaB-like"/>
    <property type="match status" value="1"/>
</dbReference>
<comment type="function">
    <text evidence="2">Binds to DNA and alters its conformation. May be involved in regulation of gene expression, nucleoid organization and DNA protection.</text>
</comment>
<evidence type="ECO:0000256" key="2">
    <source>
        <dbReference type="HAMAP-Rule" id="MF_00274"/>
    </source>
</evidence>